<feature type="compositionally biased region" description="Acidic residues" evidence="1">
    <location>
        <begin position="109"/>
        <end position="119"/>
    </location>
</feature>
<accession>A0A9P5Y6T2</accession>
<feature type="non-terminal residue" evidence="2">
    <location>
        <position position="217"/>
    </location>
</feature>
<keyword evidence="3" id="KW-1185">Reference proteome</keyword>
<proteinExistence type="predicted"/>
<protein>
    <submittedName>
        <fullName evidence="2">Uncharacterized protein</fullName>
    </submittedName>
</protein>
<dbReference type="OrthoDB" id="3060688at2759"/>
<reference evidence="2" key="1">
    <citation type="submission" date="2020-11" db="EMBL/GenBank/DDBJ databases">
        <authorList>
            <consortium name="DOE Joint Genome Institute"/>
            <person name="Ahrendt S."/>
            <person name="Riley R."/>
            <person name="Andreopoulos W."/>
            <person name="Labutti K."/>
            <person name="Pangilinan J."/>
            <person name="Ruiz-Duenas F.J."/>
            <person name="Barrasa J.M."/>
            <person name="Sanchez-Garcia M."/>
            <person name="Camarero S."/>
            <person name="Miyauchi S."/>
            <person name="Serrano A."/>
            <person name="Linde D."/>
            <person name="Babiker R."/>
            <person name="Drula E."/>
            <person name="Ayuso-Fernandez I."/>
            <person name="Pacheco R."/>
            <person name="Padilla G."/>
            <person name="Ferreira P."/>
            <person name="Barriuso J."/>
            <person name="Kellner H."/>
            <person name="Castanera R."/>
            <person name="Alfaro M."/>
            <person name="Ramirez L."/>
            <person name="Pisabarro A.G."/>
            <person name="Kuo A."/>
            <person name="Tritt A."/>
            <person name="Lipzen A."/>
            <person name="He G."/>
            <person name="Yan M."/>
            <person name="Ng V."/>
            <person name="Cullen D."/>
            <person name="Martin F."/>
            <person name="Rosso M.-N."/>
            <person name="Henrissat B."/>
            <person name="Hibbett D."/>
            <person name="Martinez A.T."/>
            <person name="Grigoriev I.V."/>
        </authorList>
    </citation>
    <scope>NUCLEOTIDE SEQUENCE</scope>
    <source>
        <strain evidence="2">CBS 247.69</strain>
    </source>
</reference>
<feature type="region of interest" description="Disordered" evidence="1">
    <location>
        <begin position="99"/>
        <end position="180"/>
    </location>
</feature>
<evidence type="ECO:0000256" key="1">
    <source>
        <dbReference type="SAM" id="MobiDB-lite"/>
    </source>
</evidence>
<evidence type="ECO:0000313" key="2">
    <source>
        <dbReference type="EMBL" id="KAF9464612.1"/>
    </source>
</evidence>
<sequence length="217" mass="24791">MDETRSITQSRTSKGVLELPLKRWGQLKAPHGSIGSVWLEIRRTRGPPIERDVIDPEDPGGKTVTCEVEMDLLDDPTENKPPWVILQFDFKKRVADMDSSYSSSSSSSFDEETLDDIEDNTSRRLRKNPAQVQRNVTRGNLPNQSSRSRTGTKRAKVIKSRAPVKRQRTSSTRSAETDIQAQFEELDEEERRLEKALADKLKAKKERVEALRRLLDD</sequence>
<organism evidence="2 3">
    <name type="scientific">Collybia nuda</name>
    <dbReference type="NCBI Taxonomy" id="64659"/>
    <lineage>
        <taxon>Eukaryota</taxon>
        <taxon>Fungi</taxon>
        <taxon>Dikarya</taxon>
        <taxon>Basidiomycota</taxon>
        <taxon>Agaricomycotina</taxon>
        <taxon>Agaricomycetes</taxon>
        <taxon>Agaricomycetidae</taxon>
        <taxon>Agaricales</taxon>
        <taxon>Tricholomatineae</taxon>
        <taxon>Clitocybaceae</taxon>
        <taxon>Collybia</taxon>
    </lineage>
</organism>
<dbReference type="Proteomes" id="UP000807353">
    <property type="component" value="Unassembled WGS sequence"/>
</dbReference>
<evidence type="ECO:0000313" key="3">
    <source>
        <dbReference type="Proteomes" id="UP000807353"/>
    </source>
</evidence>
<dbReference type="AlphaFoldDB" id="A0A9P5Y6T2"/>
<name>A0A9P5Y6T2_9AGAR</name>
<comment type="caution">
    <text evidence="2">The sequence shown here is derived from an EMBL/GenBank/DDBJ whole genome shotgun (WGS) entry which is preliminary data.</text>
</comment>
<feature type="compositionally biased region" description="Low complexity" evidence="1">
    <location>
        <begin position="99"/>
        <end position="108"/>
    </location>
</feature>
<dbReference type="EMBL" id="MU150253">
    <property type="protein sequence ID" value="KAF9464612.1"/>
    <property type="molecule type" value="Genomic_DNA"/>
</dbReference>
<feature type="compositionally biased region" description="Polar residues" evidence="1">
    <location>
        <begin position="130"/>
        <end position="149"/>
    </location>
</feature>
<gene>
    <name evidence="2" type="ORF">BDZ94DRAFT_1256153</name>
</gene>
<feature type="compositionally biased region" description="Polar residues" evidence="1">
    <location>
        <begin position="169"/>
        <end position="180"/>
    </location>
</feature>
<feature type="compositionally biased region" description="Basic residues" evidence="1">
    <location>
        <begin position="150"/>
        <end position="168"/>
    </location>
</feature>